<organism evidence="1 2">
    <name type="scientific">Orbilia oligospora</name>
    <name type="common">Nematode-trapping fungus</name>
    <name type="synonym">Arthrobotrys oligospora</name>
    <dbReference type="NCBI Taxonomy" id="2813651"/>
    <lineage>
        <taxon>Eukaryota</taxon>
        <taxon>Fungi</taxon>
        <taxon>Dikarya</taxon>
        <taxon>Ascomycota</taxon>
        <taxon>Pezizomycotina</taxon>
        <taxon>Orbiliomycetes</taxon>
        <taxon>Orbiliales</taxon>
        <taxon>Orbiliaceae</taxon>
        <taxon>Orbilia</taxon>
    </lineage>
</organism>
<reference evidence="1 2" key="1">
    <citation type="submission" date="2019-03" db="EMBL/GenBank/DDBJ databases">
        <title>Nematode-trapping fungi genome.</title>
        <authorList>
            <person name="Vidal-Diez De Ulzurrun G."/>
        </authorList>
    </citation>
    <scope>NUCLEOTIDE SEQUENCE [LARGE SCALE GENOMIC DNA]</scope>
    <source>
        <strain evidence="1 2">TWF154</strain>
    </source>
</reference>
<dbReference type="AlphaFoldDB" id="A0A7C8PMW8"/>
<protein>
    <submittedName>
        <fullName evidence="1">Uncharacterized protein</fullName>
    </submittedName>
</protein>
<comment type="caution">
    <text evidence="1">The sequence shown here is derived from an EMBL/GenBank/DDBJ whole genome shotgun (WGS) entry which is preliminary data.</text>
</comment>
<name>A0A7C8PMW8_ORBOL</name>
<evidence type="ECO:0000313" key="2">
    <source>
        <dbReference type="Proteomes" id="UP000297595"/>
    </source>
</evidence>
<sequence>MCQCLSLCGSGQEDMPDFRTRGLEWIFVGGLRSTSFLGRLMKNFIVSGWGNGYKFEKYGHVVYFNYEDPEGLVKELERRRLAGIIVWTKETSGGLGRLYLIGEDDMPLSIVQDAIWCAAVYPASQAGKVGLYVGCEILQRLVSVH</sequence>
<dbReference type="Proteomes" id="UP000297595">
    <property type="component" value="Unassembled WGS sequence"/>
</dbReference>
<evidence type="ECO:0000313" key="1">
    <source>
        <dbReference type="EMBL" id="TGJ66802.1"/>
    </source>
</evidence>
<dbReference type="EMBL" id="SOZJ01000005">
    <property type="protein sequence ID" value="TGJ66802.1"/>
    <property type="molecule type" value="Genomic_DNA"/>
</dbReference>
<accession>A0A7C8PMW8</accession>
<proteinExistence type="predicted"/>
<dbReference type="OrthoDB" id="5342088at2759"/>
<gene>
    <name evidence="1" type="ORF">EYR41_008403</name>
</gene>